<dbReference type="Proteomes" id="UP000265742">
    <property type="component" value="Unassembled WGS sequence"/>
</dbReference>
<evidence type="ECO:0000259" key="9">
    <source>
        <dbReference type="Pfam" id="PF06429"/>
    </source>
</evidence>
<dbReference type="InterPro" id="IPR002371">
    <property type="entry name" value="FlgK"/>
</dbReference>
<evidence type="ECO:0000256" key="1">
    <source>
        <dbReference type="ARBA" id="ARBA00004365"/>
    </source>
</evidence>
<dbReference type="OrthoDB" id="9802553at2"/>
<comment type="subcellular location">
    <subcellularLocation>
        <location evidence="1 7">Bacterial flagellum</location>
    </subcellularLocation>
    <subcellularLocation>
        <location evidence="2 7">Secreted</location>
    </subcellularLocation>
</comment>
<feature type="domain" description="Flagellar basal body rod protein N-terminal" evidence="8">
    <location>
        <begin position="8"/>
        <end position="38"/>
    </location>
</feature>
<name>A0A3A1U1M7_9MICO</name>
<keyword evidence="5 7" id="KW-0964">Secreted</keyword>
<dbReference type="Pfam" id="PF06429">
    <property type="entry name" value="Flg_bbr_C"/>
    <property type="match status" value="1"/>
</dbReference>
<dbReference type="PRINTS" id="PR01005">
    <property type="entry name" value="FLGHOOKAP1"/>
</dbReference>
<dbReference type="AlphaFoldDB" id="A0A3A1U1M7"/>
<dbReference type="GO" id="GO:0044780">
    <property type="term" value="P:bacterial-type flagellum assembly"/>
    <property type="evidence" value="ECO:0007669"/>
    <property type="project" value="InterPro"/>
</dbReference>
<evidence type="ECO:0000256" key="4">
    <source>
        <dbReference type="ARBA" id="ARBA00016244"/>
    </source>
</evidence>
<dbReference type="InterPro" id="IPR010930">
    <property type="entry name" value="Flg_bb/hook_C_dom"/>
</dbReference>
<dbReference type="InterPro" id="IPR001444">
    <property type="entry name" value="Flag_bb_rod_N"/>
</dbReference>
<dbReference type="NCBIfam" id="TIGR02492">
    <property type="entry name" value="flgK_ends"/>
    <property type="match status" value="1"/>
</dbReference>
<evidence type="ECO:0000259" key="10">
    <source>
        <dbReference type="Pfam" id="PF22638"/>
    </source>
</evidence>
<dbReference type="GO" id="GO:0005198">
    <property type="term" value="F:structural molecule activity"/>
    <property type="evidence" value="ECO:0007669"/>
    <property type="project" value="UniProtKB-UniRule"/>
</dbReference>
<dbReference type="Pfam" id="PF22638">
    <property type="entry name" value="FlgK_D1"/>
    <property type="match status" value="1"/>
</dbReference>
<dbReference type="Pfam" id="PF00460">
    <property type="entry name" value="Flg_bb_rod"/>
    <property type="match status" value="1"/>
</dbReference>
<dbReference type="SUPFAM" id="SSF64518">
    <property type="entry name" value="Phase 1 flagellin"/>
    <property type="match status" value="1"/>
</dbReference>
<evidence type="ECO:0000259" key="8">
    <source>
        <dbReference type="Pfam" id="PF00460"/>
    </source>
</evidence>
<evidence type="ECO:0000313" key="12">
    <source>
        <dbReference type="Proteomes" id="UP000265742"/>
    </source>
</evidence>
<organism evidence="11 12">
    <name type="scientific">Amnibacterium setariae</name>
    <dbReference type="NCBI Taxonomy" id="2306585"/>
    <lineage>
        <taxon>Bacteria</taxon>
        <taxon>Bacillati</taxon>
        <taxon>Actinomycetota</taxon>
        <taxon>Actinomycetes</taxon>
        <taxon>Micrococcales</taxon>
        <taxon>Microbacteriaceae</taxon>
        <taxon>Amnibacterium</taxon>
    </lineage>
</organism>
<feature type="domain" description="Flagellar basal-body/hook protein C-terminal" evidence="9">
    <location>
        <begin position="436"/>
        <end position="473"/>
    </location>
</feature>
<comment type="caution">
    <text evidence="11">The sequence shown here is derived from an EMBL/GenBank/DDBJ whole genome shotgun (WGS) entry which is preliminary data.</text>
</comment>
<evidence type="ECO:0000256" key="2">
    <source>
        <dbReference type="ARBA" id="ARBA00004613"/>
    </source>
</evidence>
<keyword evidence="11" id="KW-0966">Cell projection</keyword>
<dbReference type="RefSeq" id="WP_119480636.1">
    <property type="nucleotide sequence ID" value="NZ_QXTG01000001.1"/>
</dbReference>
<comment type="similarity">
    <text evidence="3 7">Belongs to the flagella basal body rod proteins family.</text>
</comment>
<feature type="domain" description="Flagellar hook-associated protein FlgK helical" evidence="10">
    <location>
        <begin position="100"/>
        <end position="336"/>
    </location>
</feature>
<dbReference type="InterPro" id="IPR053927">
    <property type="entry name" value="FlgK_helical"/>
</dbReference>
<keyword evidence="6 7" id="KW-0975">Bacterial flagellum</keyword>
<evidence type="ECO:0000256" key="3">
    <source>
        <dbReference type="ARBA" id="ARBA00009677"/>
    </source>
</evidence>
<dbReference type="GO" id="GO:0009424">
    <property type="term" value="C:bacterial-type flagellum hook"/>
    <property type="evidence" value="ECO:0007669"/>
    <property type="project" value="UniProtKB-UniRule"/>
</dbReference>
<dbReference type="GO" id="GO:0005576">
    <property type="term" value="C:extracellular region"/>
    <property type="evidence" value="ECO:0007669"/>
    <property type="project" value="UniProtKB-SubCell"/>
</dbReference>
<evidence type="ECO:0000256" key="5">
    <source>
        <dbReference type="ARBA" id="ARBA00022525"/>
    </source>
</evidence>
<keyword evidence="12" id="KW-1185">Reference proteome</keyword>
<evidence type="ECO:0000256" key="6">
    <source>
        <dbReference type="ARBA" id="ARBA00023143"/>
    </source>
</evidence>
<reference evidence="12" key="1">
    <citation type="submission" date="2018-09" db="EMBL/GenBank/DDBJ databases">
        <authorList>
            <person name="Kim I."/>
        </authorList>
    </citation>
    <scope>NUCLEOTIDE SEQUENCE [LARGE SCALE GENOMIC DNA]</scope>
    <source>
        <strain evidence="12">DD4a</strain>
    </source>
</reference>
<keyword evidence="11" id="KW-0969">Cilium</keyword>
<sequence>MASSFSGLNTAYTGLSAARAALEITGQNVANANTEGYTRQRISQSPMAQTTLATYSTPSSVGDGVLVTGVQRINDAVVDARVNSTAASAAYWNAAASAASAVETALNEPGKNGLSQVMSDFWADWQQMANNPGNAAIGNALIGQGKLVASTLSAGYSAADAAWSDARSAAVSTVATINATAAKIADLNTSIRSLTAAGGNVNSLLDQRDAAITTLAKLTGASSRGNPDGTIDVIVGGNALVSGSTTRAVELAGSPNMAGAAGSPVRLGWKDMPGSTVSMDGGEMAARLASLQAANGGNGGVYAEAAQAYNDAASSIAAKVNALHEQGTTSTGLTSTPGAPLDFFRFDSPTGPPATNLQVVPTSVAGIAAADGTKGRLDNSIADQIAQIGTAADSPDRAWGTYVALIGSQSATADGRAMTAGTAATAATTAQTSVGGVDLDEETANLVIYQHAYQASARVISTINDVLDTLINMGTR</sequence>
<dbReference type="PANTHER" id="PTHR30033">
    <property type="entry name" value="FLAGELLAR HOOK-ASSOCIATED PROTEIN 1"/>
    <property type="match status" value="1"/>
</dbReference>
<keyword evidence="11" id="KW-0282">Flagellum</keyword>
<proteinExistence type="inferred from homology"/>
<gene>
    <name evidence="7 11" type="primary">flgK</name>
    <name evidence="11" type="ORF">D1781_02190</name>
</gene>
<protein>
    <recommendedName>
        <fullName evidence="4 7">Flagellar hook-associated protein 1</fullName>
        <shortName evidence="7">HAP1</shortName>
    </recommendedName>
</protein>
<dbReference type="PANTHER" id="PTHR30033:SF1">
    <property type="entry name" value="FLAGELLAR HOOK-ASSOCIATED PROTEIN 1"/>
    <property type="match status" value="1"/>
</dbReference>
<evidence type="ECO:0000256" key="7">
    <source>
        <dbReference type="RuleBase" id="RU362065"/>
    </source>
</evidence>
<evidence type="ECO:0000313" key="11">
    <source>
        <dbReference type="EMBL" id="RIX30273.1"/>
    </source>
</evidence>
<dbReference type="EMBL" id="QXTG01000001">
    <property type="protein sequence ID" value="RIX30273.1"/>
    <property type="molecule type" value="Genomic_DNA"/>
</dbReference>
<accession>A0A3A1U1M7</accession>